<reference evidence="3 4" key="1">
    <citation type="submission" date="2020-11" db="EMBL/GenBank/DDBJ databases">
        <authorList>
            <person name="Wallbank WR R."/>
            <person name="Pardo Diaz C."/>
            <person name="Kozak K."/>
            <person name="Martin S."/>
            <person name="Jiggins C."/>
            <person name="Moest M."/>
            <person name="Warren A I."/>
            <person name="Generalovic N T."/>
            <person name="Byers J.R.P. K."/>
            <person name="Montejo-Kovacevich G."/>
            <person name="Yen C E."/>
        </authorList>
    </citation>
    <scope>NUCLEOTIDE SEQUENCE [LARGE SCALE GENOMIC DNA]</scope>
</reference>
<evidence type="ECO:0000313" key="3">
    <source>
        <dbReference type="EMBL" id="CAD7079900.1"/>
    </source>
</evidence>
<dbReference type="InterPro" id="IPR013201">
    <property type="entry name" value="Prot_inhib_I29"/>
</dbReference>
<dbReference type="SUPFAM" id="SSF54001">
    <property type="entry name" value="Cysteine proteinases"/>
    <property type="match status" value="1"/>
</dbReference>
<dbReference type="Proteomes" id="UP000594454">
    <property type="component" value="Chromosome 1"/>
</dbReference>
<dbReference type="OMA" id="QEWPKFK"/>
<name>A0A7R8UFT3_HERIL</name>
<dbReference type="InParanoid" id="A0A7R8UFT3"/>
<protein>
    <recommendedName>
        <fullName evidence="2">Cathepsin propeptide inhibitor domain-containing protein</fullName>
    </recommendedName>
</protein>
<dbReference type="SMART" id="SM00848">
    <property type="entry name" value="Inhibitor_I29"/>
    <property type="match status" value="1"/>
</dbReference>
<dbReference type="EMBL" id="LR899009">
    <property type="protein sequence ID" value="CAD7079900.1"/>
    <property type="molecule type" value="Genomic_DNA"/>
</dbReference>
<dbReference type="InterPro" id="IPR038765">
    <property type="entry name" value="Papain-like_cys_pep_sf"/>
</dbReference>
<keyword evidence="1" id="KW-0732">Signal</keyword>
<evidence type="ECO:0000259" key="2">
    <source>
        <dbReference type="SMART" id="SM00848"/>
    </source>
</evidence>
<dbReference type="AlphaFoldDB" id="A0A7R8UFT3"/>
<evidence type="ECO:0000313" key="4">
    <source>
        <dbReference type="Proteomes" id="UP000594454"/>
    </source>
</evidence>
<feature type="signal peptide" evidence="1">
    <location>
        <begin position="1"/>
        <end position="18"/>
    </location>
</feature>
<proteinExistence type="predicted"/>
<dbReference type="Pfam" id="PF08246">
    <property type="entry name" value="Inhibitor_I29"/>
    <property type="match status" value="1"/>
</dbReference>
<organism evidence="3 4">
    <name type="scientific">Hermetia illucens</name>
    <name type="common">Black soldier fly</name>
    <dbReference type="NCBI Taxonomy" id="343691"/>
    <lineage>
        <taxon>Eukaryota</taxon>
        <taxon>Metazoa</taxon>
        <taxon>Ecdysozoa</taxon>
        <taxon>Arthropoda</taxon>
        <taxon>Hexapoda</taxon>
        <taxon>Insecta</taxon>
        <taxon>Pterygota</taxon>
        <taxon>Neoptera</taxon>
        <taxon>Endopterygota</taxon>
        <taxon>Diptera</taxon>
        <taxon>Brachycera</taxon>
        <taxon>Stratiomyomorpha</taxon>
        <taxon>Stratiomyidae</taxon>
        <taxon>Hermetiinae</taxon>
        <taxon>Hermetia</taxon>
    </lineage>
</organism>
<feature type="chain" id="PRO_5031017672" description="Cathepsin propeptide inhibitor domain-containing protein" evidence="1">
    <location>
        <begin position="19"/>
        <end position="102"/>
    </location>
</feature>
<gene>
    <name evidence="3" type="ORF">HERILL_LOCUS3087</name>
</gene>
<evidence type="ECO:0000256" key="1">
    <source>
        <dbReference type="SAM" id="SignalP"/>
    </source>
</evidence>
<dbReference type="Gene3D" id="1.10.287.2250">
    <property type="match status" value="1"/>
</dbReference>
<dbReference type="OrthoDB" id="5855924at2759"/>
<accession>A0A7R8UFT3</accession>
<keyword evidence="4" id="KW-1185">Reference proteome</keyword>
<sequence>MKLVIFLGLLVVVQIVSSSEELGSLEQEWPKFKTKFNKSYPDAKEEAKRKAIFEATLKRVKEHNKKYDAGQESYSLGINHFADLEGHEVPTGLLIPKGETAS</sequence>
<feature type="domain" description="Cathepsin propeptide inhibitor" evidence="2">
    <location>
        <begin position="29"/>
        <end position="89"/>
    </location>
</feature>